<name>A0AA39U3E1_ARMTA</name>
<comment type="caution">
    <text evidence="1">The sequence shown here is derived from an EMBL/GenBank/DDBJ whole genome shotgun (WGS) entry which is preliminary data.</text>
</comment>
<sequence length="151" mass="17429">MNLYFEASKILDSLDARTGSIKGVLATLPEKDRKRTSALVIETLKYKAVLTQVINETNLLPGFYKIMRIDRTFFRLPNIVIPHLGFHQMHKHCELYLPDVQLGYIPPNYPSKALISPPRPLVCDPRESANLVCQIPNQRYFLHHCRLHCMT</sequence>
<reference evidence="1" key="1">
    <citation type="submission" date="2023-06" db="EMBL/GenBank/DDBJ databases">
        <authorList>
            <consortium name="Lawrence Berkeley National Laboratory"/>
            <person name="Ahrendt S."/>
            <person name="Sahu N."/>
            <person name="Indic B."/>
            <person name="Wong-Bajracharya J."/>
            <person name="Merenyi Z."/>
            <person name="Ke H.-M."/>
            <person name="Monk M."/>
            <person name="Kocsube S."/>
            <person name="Drula E."/>
            <person name="Lipzen A."/>
            <person name="Balint B."/>
            <person name="Henrissat B."/>
            <person name="Andreopoulos B."/>
            <person name="Martin F.M."/>
            <person name="Harder C.B."/>
            <person name="Rigling D."/>
            <person name="Ford K.L."/>
            <person name="Foster G.D."/>
            <person name="Pangilinan J."/>
            <person name="Papanicolaou A."/>
            <person name="Barry K."/>
            <person name="LaButti K."/>
            <person name="Viragh M."/>
            <person name="Koriabine M."/>
            <person name="Yan M."/>
            <person name="Riley R."/>
            <person name="Champramary S."/>
            <person name="Plett K.L."/>
            <person name="Tsai I.J."/>
            <person name="Slot J."/>
            <person name="Sipos G."/>
            <person name="Plett J."/>
            <person name="Nagy L.G."/>
            <person name="Grigoriev I.V."/>
        </authorList>
    </citation>
    <scope>NUCLEOTIDE SEQUENCE</scope>
    <source>
        <strain evidence="1">CCBAS 213</strain>
    </source>
</reference>
<dbReference type="EMBL" id="JAUEPS010000001">
    <property type="protein sequence ID" value="KAK0469889.1"/>
    <property type="molecule type" value="Genomic_DNA"/>
</dbReference>
<gene>
    <name evidence="1" type="ORF">EV420DRAFT_74967</name>
</gene>
<organism evidence="1 2">
    <name type="scientific">Armillaria tabescens</name>
    <name type="common">Ringless honey mushroom</name>
    <name type="synonym">Agaricus tabescens</name>
    <dbReference type="NCBI Taxonomy" id="1929756"/>
    <lineage>
        <taxon>Eukaryota</taxon>
        <taxon>Fungi</taxon>
        <taxon>Dikarya</taxon>
        <taxon>Basidiomycota</taxon>
        <taxon>Agaricomycotina</taxon>
        <taxon>Agaricomycetes</taxon>
        <taxon>Agaricomycetidae</taxon>
        <taxon>Agaricales</taxon>
        <taxon>Marasmiineae</taxon>
        <taxon>Physalacriaceae</taxon>
        <taxon>Desarmillaria</taxon>
    </lineage>
</organism>
<keyword evidence="2" id="KW-1185">Reference proteome</keyword>
<dbReference type="AlphaFoldDB" id="A0AA39U3E1"/>
<protein>
    <submittedName>
        <fullName evidence="1">Uncharacterized protein</fullName>
    </submittedName>
</protein>
<proteinExistence type="predicted"/>
<dbReference type="RefSeq" id="XP_060339682.1">
    <property type="nucleotide sequence ID" value="XM_060483321.1"/>
</dbReference>
<evidence type="ECO:0000313" key="1">
    <source>
        <dbReference type="EMBL" id="KAK0469889.1"/>
    </source>
</evidence>
<dbReference type="Proteomes" id="UP001175211">
    <property type="component" value="Unassembled WGS sequence"/>
</dbReference>
<dbReference type="GeneID" id="85366869"/>
<evidence type="ECO:0000313" key="2">
    <source>
        <dbReference type="Proteomes" id="UP001175211"/>
    </source>
</evidence>
<accession>A0AA39U3E1</accession>